<dbReference type="AlphaFoldDB" id="U5CWZ3"/>
<organism evidence="9 10">
    <name type="scientific">Amborella trichopoda</name>
    <dbReference type="NCBI Taxonomy" id="13333"/>
    <lineage>
        <taxon>Eukaryota</taxon>
        <taxon>Viridiplantae</taxon>
        <taxon>Streptophyta</taxon>
        <taxon>Embryophyta</taxon>
        <taxon>Tracheophyta</taxon>
        <taxon>Spermatophyta</taxon>
        <taxon>Magnoliopsida</taxon>
        <taxon>Amborellales</taxon>
        <taxon>Amborellaceae</taxon>
        <taxon>Amborella</taxon>
    </lineage>
</organism>
<evidence type="ECO:0000256" key="1">
    <source>
        <dbReference type="ARBA" id="ARBA00004123"/>
    </source>
</evidence>
<evidence type="ECO:0000256" key="5">
    <source>
        <dbReference type="ARBA" id="ARBA00023015"/>
    </source>
</evidence>
<protein>
    <recommendedName>
        <fullName evidence="2">histone acetyltransferase</fullName>
        <ecNumber evidence="2">2.3.1.48</ecNumber>
    </recommendedName>
</protein>
<dbReference type="HOGENOM" id="CLU_2433285_0_0_1"/>
<dbReference type="Proteomes" id="UP000017836">
    <property type="component" value="Unassembled WGS sequence"/>
</dbReference>
<dbReference type="EC" id="2.3.1.48" evidence="2"/>
<evidence type="ECO:0000256" key="4">
    <source>
        <dbReference type="ARBA" id="ARBA00022853"/>
    </source>
</evidence>
<evidence type="ECO:0000256" key="6">
    <source>
        <dbReference type="ARBA" id="ARBA00023163"/>
    </source>
</evidence>
<dbReference type="GO" id="GO:0004402">
    <property type="term" value="F:histone acetyltransferase activity"/>
    <property type="evidence" value="ECO:0007669"/>
    <property type="project" value="InterPro"/>
</dbReference>
<sequence length="91" mass="10338">MSSNAEFFESESLSVVLYGEPFFALAVYCNLCDLHVKRDAIYYTASNGGKQSYICPRCFRGARGESIEVEGFQVFKSNFVEKKNIDELNEE</sequence>
<keyword evidence="7" id="KW-0539">Nucleus</keyword>
<dbReference type="Gramene" id="ERM95800">
    <property type="protein sequence ID" value="ERM95800"/>
    <property type="gene ID" value="AMTR_s03073p00008220"/>
</dbReference>
<evidence type="ECO:0000256" key="8">
    <source>
        <dbReference type="ARBA" id="ARBA00048017"/>
    </source>
</evidence>
<dbReference type="InterPro" id="IPR038547">
    <property type="entry name" value="RING_CBP-p300_sf"/>
</dbReference>
<keyword evidence="3" id="KW-0808">Transferase</keyword>
<evidence type="ECO:0000256" key="2">
    <source>
        <dbReference type="ARBA" id="ARBA00013184"/>
    </source>
</evidence>
<keyword evidence="4" id="KW-0156">Chromatin regulator</keyword>
<dbReference type="PANTHER" id="PTHR13808">
    <property type="entry name" value="CBP/P300-RELATED"/>
    <property type="match status" value="1"/>
</dbReference>
<evidence type="ECO:0000313" key="10">
    <source>
        <dbReference type="Proteomes" id="UP000017836"/>
    </source>
</evidence>
<dbReference type="InterPro" id="IPR010303">
    <property type="entry name" value="RING_CBP-p300"/>
</dbReference>
<dbReference type="PANTHER" id="PTHR13808:SF1">
    <property type="entry name" value="HISTONE ACETYLTRANSFERASE"/>
    <property type="match status" value="1"/>
</dbReference>
<comment type="catalytic activity">
    <reaction evidence="8">
        <text>L-lysyl-[protein] + acetyl-CoA = N(6)-acetyl-L-lysyl-[protein] + CoA + H(+)</text>
        <dbReference type="Rhea" id="RHEA:45948"/>
        <dbReference type="Rhea" id="RHEA-COMP:9752"/>
        <dbReference type="Rhea" id="RHEA-COMP:10731"/>
        <dbReference type="ChEBI" id="CHEBI:15378"/>
        <dbReference type="ChEBI" id="CHEBI:29969"/>
        <dbReference type="ChEBI" id="CHEBI:57287"/>
        <dbReference type="ChEBI" id="CHEBI:57288"/>
        <dbReference type="ChEBI" id="CHEBI:61930"/>
        <dbReference type="EC" id="2.3.1.48"/>
    </reaction>
</comment>
<evidence type="ECO:0000256" key="3">
    <source>
        <dbReference type="ARBA" id="ARBA00022679"/>
    </source>
</evidence>
<name>U5CWZ3_AMBTC</name>
<proteinExistence type="predicted"/>
<evidence type="ECO:0000313" key="9">
    <source>
        <dbReference type="EMBL" id="ERM95800.1"/>
    </source>
</evidence>
<keyword evidence="5" id="KW-0805">Transcription regulation</keyword>
<evidence type="ECO:0000256" key="7">
    <source>
        <dbReference type="ARBA" id="ARBA00023242"/>
    </source>
</evidence>
<dbReference type="CDD" id="cd15802">
    <property type="entry name" value="RING_CBP-p300"/>
    <property type="match status" value="1"/>
</dbReference>
<gene>
    <name evidence="9" type="ORF">AMTR_s03073p00008220</name>
</gene>
<dbReference type="STRING" id="13333.U5CWZ3"/>
<dbReference type="GO" id="GO:0006355">
    <property type="term" value="P:regulation of DNA-templated transcription"/>
    <property type="evidence" value="ECO:0007669"/>
    <property type="project" value="InterPro"/>
</dbReference>
<keyword evidence="6" id="KW-0804">Transcription</keyword>
<dbReference type="EMBL" id="KI397390">
    <property type="protein sequence ID" value="ERM95800.1"/>
    <property type="molecule type" value="Genomic_DNA"/>
</dbReference>
<dbReference type="GO" id="GO:0005634">
    <property type="term" value="C:nucleus"/>
    <property type="evidence" value="ECO:0007669"/>
    <property type="project" value="UniProtKB-SubCell"/>
</dbReference>
<reference evidence="10" key="1">
    <citation type="journal article" date="2013" name="Science">
        <title>The Amborella genome and the evolution of flowering plants.</title>
        <authorList>
            <consortium name="Amborella Genome Project"/>
        </authorList>
    </citation>
    <scope>NUCLEOTIDE SEQUENCE [LARGE SCALE GENOMIC DNA]</scope>
</reference>
<dbReference type="InterPro" id="IPR013178">
    <property type="entry name" value="Histone_AcTrfase_Rtt109/CBP"/>
</dbReference>
<accession>U5CWZ3</accession>
<keyword evidence="10" id="KW-1185">Reference proteome</keyword>
<dbReference type="Gene3D" id="2.10.110.40">
    <property type="match status" value="1"/>
</dbReference>
<comment type="subcellular location">
    <subcellularLocation>
        <location evidence="1">Nucleus</location>
    </subcellularLocation>
</comment>
<feature type="non-terminal residue" evidence="9">
    <location>
        <position position="91"/>
    </location>
</feature>